<dbReference type="AlphaFoldDB" id="A0A7S8FAR8"/>
<accession>A0A7S8FAR8</accession>
<dbReference type="EMBL" id="CP047423">
    <property type="protein sequence ID" value="QPD02465.1"/>
    <property type="molecule type" value="Genomic_DNA"/>
</dbReference>
<feature type="transmembrane region" description="Helical" evidence="1">
    <location>
        <begin position="21"/>
        <end position="40"/>
    </location>
</feature>
<gene>
    <name evidence="3" type="ORF">Nkreftii_000239</name>
</gene>
<dbReference type="Pfam" id="PF03703">
    <property type="entry name" value="bPH_2"/>
    <property type="match status" value="1"/>
</dbReference>
<organism evidence="3 4">
    <name type="scientific">Candidatus Nitrospira kreftii</name>
    <dbReference type="NCBI Taxonomy" id="2652173"/>
    <lineage>
        <taxon>Bacteria</taxon>
        <taxon>Pseudomonadati</taxon>
        <taxon>Nitrospirota</taxon>
        <taxon>Nitrospiria</taxon>
        <taxon>Nitrospirales</taxon>
        <taxon>Nitrospiraceae</taxon>
        <taxon>Nitrospira</taxon>
    </lineage>
</organism>
<proteinExistence type="predicted"/>
<dbReference type="KEGG" id="nkf:Nkreftii_000239"/>
<evidence type="ECO:0000259" key="2">
    <source>
        <dbReference type="Pfam" id="PF03703"/>
    </source>
</evidence>
<name>A0A7S8FAR8_9BACT</name>
<keyword evidence="1" id="KW-1133">Transmembrane helix</keyword>
<protein>
    <recommendedName>
        <fullName evidence="2">YdbS-like PH domain-containing protein</fullName>
    </recommendedName>
</protein>
<dbReference type="InterPro" id="IPR005182">
    <property type="entry name" value="YdbS-like_PH"/>
</dbReference>
<feature type="transmembrane region" description="Helical" evidence="1">
    <location>
        <begin position="52"/>
        <end position="71"/>
    </location>
</feature>
<dbReference type="Proteomes" id="UP000593737">
    <property type="component" value="Chromosome"/>
</dbReference>
<feature type="domain" description="YdbS-like PH" evidence="2">
    <location>
        <begin position="70"/>
        <end position="141"/>
    </location>
</feature>
<evidence type="ECO:0000313" key="4">
    <source>
        <dbReference type="Proteomes" id="UP000593737"/>
    </source>
</evidence>
<evidence type="ECO:0000256" key="1">
    <source>
        <dbReference type="SAM" id="Phobius"/>
    </source>
</evidence>
<reference evidence="3 4" key="1">
    <citation type="journal article" date="2020" name="ISME J.">
        <title>Enrichment and physiological characterization of a novel comammox Nitrospira indicates ammonium inhibition of complete nitrification.</title>
        <authorList>
            <person name="Sakoula D."/>
            <person name="Koch H."/>
            <person name="Frank J."/>
            <person name="Jetten M.S.M."/>
            <person name="van Kessel M.A.H.J."/>
            <person name="Lucker S."/>
        </authorList>
    </citation>
    <scope>NUCLEOTIDE SEQUENCE [LARGE SCALE GENOMIC DNA]</scope>
    <source>
        <strain evidence="3">Comreactor17</strain>
    </source>
</reference>
<sequence>MVLVMEKRESDRLVVWETFPSWAQFSWLYLMSALSALRAAMFHRFGLDGWEMWMIGAGLLLACAAVLRHWVHYELTRDQIMARNGYTGRAIQSILLSDIREVTIRQGFVGQFFGIGTLVIHSRLSDRELSLRGVDDPEDVKIRIQALA</sequence>
<keyword evidence="1" id="KW-0472">Membrane</keyword>
<keyword evidence="1" id="KW-0812">Transmembrane</keyword>
<evidence type="ECO:0000313" key="3">
    <source>
        <dbReference type="EMBL" id="QPD02465.1"/>
    </source>
</evidence>